<feature type="transmembrane region" description="Helical" evidence="9">
    <location>
        <begin position="33"/>
        <end position="53"/>
    </location>
</feature>
<evidence type="ECO:0000256" key="4">
    <source>
        <dbReference type="ARBA" id="ARBA00022597"/>
    </source>
</evidence>
<evidence type="ECO:0000256" key="3">
    <source>
        <dbReference type="ARBA" id="ARBA00022475"/>
    </source>
</evidence>
<evidence type="ECO:0000256" key="6">
    <source>
        <dbReference type="ARBA" id="ARBA00022989"/>
    </source>
</evidence>
<feature type="transmembrane region" description="Helical" evidence="9">
    <location>
        <begin position="218"/>
        <end position="240"/>
    </location>
</feature>
<dbReference type="GO" id="GO:0005886">
    <property type="term" value="C:plasma membrane"/>
    <property type="evidence" value="ECO:0007669"/>
    <property type="project" value="UniProtKB-SubCell"/>
</dbReference>
<feature type="domain" description="PTS EIIC type-3" evidence="10">
    <location>
        <begin position="9"/>
        <end position="408"/>
    </location>
</feature>
<keyword evidence="3 8" id="KW-1003">Cell membrane</keyword>
<evidence type="ECO:0000313" key="12">
    <source>
        <dbReference type="Proteomes" id="UP000824062"/>
    </source>
</evidence>
<protein>
    <recommendedName>
        <fullName evidence="8">Permease IIC component</fullName>
    </recommendedName>
</protein>
<dbReference type="PANTHER" id="PTHR33989:SF4">
    <property type="entry name" value="PTS SYSTEM N,N'-DIACETYLCHITOBIOSE-SPECIFIC EIIC COMPONENT"/>
    <property type="match status" value="1"/>
</dbReference>
<dbReference type="PANTHER" id="PTHR33989">
    <property type="match status" value="1"/>
</dbReference>
<dbReference type="GO" id="GO:0009401">
    <property type="term" value="P:phosphoenolpyruvate-dependent sugar phosphotransferase system"/>
    <property type="evidence" value="ECO:0007669"/>
    <property type="project" value="InterPro"/>
</dbReference>
<feature type="transmembrane region" description="Helical" evidence="9">
    <location>
        <begin position="390"/>
        <end position="411"/>
    </location>
</feature>
<dbReference type="InterPro" id="IPR003352">
    <property type="entry name" value="PTS_EIIC"/>
</dbReference>
<evidence type="ECO:0000259" key="10">
    <source>
        <dbReference type="PROSITE" id="PS51105"/>
    </source>
</evidence>
<proteinExistence type="predicted"/>
<name>A0A9D2JED3_9ACTN</name>
<dbReference type="InterPro" id="IPR004501">
    <property type="entry name" value="PTS_EIIC_3"/>
</dbReference>
<dbReference type="InterPro" id="IPR051088">
    <property type="entry name" value="PTS_Sugar-EIIC/EIIB"/>
</dbReference>
<dbReference type="Proteomes" id="UP000824062">
    <property type="component" value="Unassembled WGS sequence"/>
</dbReference>
<gene>
    <name evidence="11" type="ORF">IAA19_04300</name>
</gene>
<feature type="transmembrane region" description="Helical" evidence="9">
    <location>
        <begin position="73"/>
        <end position="96"/>
    </location>
</feature>
<accession>A0A9D2JED3</accession>
<evidence type="ECO:0000256" key="7">
    <source>
        <dbReference type="ARBA" id="ARBA00023136"/>
    </source>
</evidence>
<dbReference type="EMBL" id="DXBM01000037">
    <property type="protein sequence ID" value="HIZ46222.1"/>
    <property type="molecule type" value="Genomic_DNA"/>
</dbReference>
<feature type="transmembrane region" description="Helical" evidence="9">
    <location>
        <begin position="175"/>
        <end position="198"/>
    </location>
</feature>
<feature type="transmembrane region" description="Helical" evidence="9">
    <location>
        <begin position="252"/>
        <end position="270"/>
    </location>
</feature>
<dbReference type="NCBIfam" id="TIGR00410">
    <property type="entry name" value="lacE"/>
    <property type="match status" value="1"/>
</dbReference>
<feature type="transmembrane region" description="Helical" evidence="9">
    <location>
        <begin position="282"/>
        <end position="302"/>
    </location>
</feature>
<keyword evidence="5 9" id="KW-0812">Transmembrane</keyword>
<evidence type="ECO:0000256" key="5">
    <source>
        <dbReference type="ARBA" id="ARBA00022692"/>
    </source>
</evidence>
<keyword evidence="6 9" id="KW-1133">Transmembrane helix</keyword>
<keyword evidence="4 8" id="KW-0762">Sugar transport</keyword>
<dbReference type="AlphaFoldDB" id="A0A9D2JED3"/>
<keyword evidence="2 8" id="KW-0813">Transport</keyword>
<dbReference type="PROSITE" id="PS51105">
    <property type="entry name" value="PTS_EIIC_TYPE_3"/>
    <property type="match status" value="1"/>
</dbReference>
<dbReference type="GO" id="GO:1902815">
    <property type="term" value="P:N,N'-diacetylchitobiose import"/>
    <property type="evidence" value="ECO:0007669"/>
    <property type="project" value="TreeGrafter"/>
</dbReference>
<dbReference type="Pfam" id="PF02378">
    <property type="entry name" value="PTS_EIIC"/>
    <property type="match status" value="1"/>
</dbReference>
<comment type="function">
    <text evidence="8">The phosphoenolpyruvate-dependent sugar phosphotransferase system (PTS), a major carbohydrate active -transport system, catalyzes the phosphorylation of incoming sugar substrates concomitant with their translocation across the cell membrane.</text>
</comment>
<feature type="transmembrane region" description="Helical" evidence="9">
    <location>
        <begin position="314"/>
        <end position="333"/>
    </location>
</feature>
<evidence type="ECO:0000313" key="11">
    <source>
        <dbReference type="EMBL" id="HIZ46222.1"/>
    </source>
</evidence>
<comment type="subcellular location">
    <subcellularLocation>
        <location evidence="1">Cell membrane</location>
        <topology evidence="1">Multi-pass membrane protein</topology>
    </subcellularLocation>
</comment>
<sequence length="428" mass="46566">MLDKFTDLMERILTPVADFMNGNKYVVAIQKAFTTYTPIVITGSFAFMLNLMLCSTSSGLAQFAGFEWLANYANIFSTVNYACISCMALWIAFLVAYSIGEQDGQKPLICGLISVVCFITVLDPENIAGSLDASALFLAFFVGIGSMAIFNGLMRFERIKIKLPESVPEMIANSFNALIPAFITIMLFGVFAGVLYVATGTFINSIIYTVIQIPFNQAIGTQIGVSIITVLSQLLWWMGIHGHMAMNAVAKPVRTAALAANIAAVASGALPPEFYTLAFVHLFMNLGGSGIVISLALAILAFSKRADYREVTKLSFVPLLFGISEPMVFGLPIMLNPTFFFPFVLVPLVTCNIGYYAITSGFLTSAYVESIAGAPMFLQQFLAFSGQWQALLMVVVVIAVAFVLYVPFVLVSNKQYEREQAEAAKIEA</sequence>
<dbReference type="InterPro" id="IPR004796">
    <property type="entry name" value="PTS_IIC_cello"/>
</dbReference>
<dbReference type="PIRSF" id="PIRSF006351">
    <property type="entry name" value="PTS_EIIC-Cellobiose"/>
    <property type="match status" value="1"/>
</dbReference>
<feature type="transmembrane region" description="Helical" evidence="9">
    <location>
        <begin position="133"/>
        <end position="154"/>
    </location>
</feature>
<organism evidence="11 12">
    <name type="scientific">Candidatus Olsenella pullistercoris</name>
    <dbReference type="NCBI Taxonomy" id="2838712"/>
    <lineage>
        <taxon>Bacteria</taxon>
        <taxon>Bacillati</taxon>
        <taxon>Actinomycetota</taxon>
        <taxon>Coriobacteriia</taxon>
        <taxon>Coriobacteriales</taxon>
        <taxon>Atopobiaceae</taxon>
        <taxon>Olsenella</taxon>
    </lineage>
</organism>
<comment type="caution">
    <text evidence="11">The sequence shown here is derived from an EMBL/GenBank/DDBJ whole genome shotgun (WGS) entry which is preliminary data.</text>
</comment>
<keyword evidence="7 8" id="KW-0472">Membrane</keyword>
<reference evidence="11" key="2">
    <citation type="submission" date="2021-04" db="EMBL/GenBank/DDBJ databases">
        <authorList>
            <person name="Gilroy R."/>
        </authorList>
    </citation>
    <scope>NUCLEOTIDE SEQUENCE</scope>
    <source>
        <strain evidence="11">ChiHjej12B11-14209</strain>
    </source>
</reference>
<evidence type="ECO:0000256" key="8">
    <source>
        <dbReference type="PIRNR" id="PIRNR006351"/>
    </source>
</evidence>
<evidence type="ECO:0000256" key="2">
    <source>
        <dbReference type="ARBA" id="ARBA00022448"/>
    </source>
</evidence>
<reference evidence="11" key="1">
    <citation type="journal article" date="2021" name="PeerJ">
        <title>Extensive microbial diversity within the chicken gut microbiome revealed by metagenomics and culture.</title>
        <authorList>
            <person name="Gilroy R."/>
            <person name="Ravi A."/>
            <person name="Getino M."/>
            <person name="Pursley I."/>
            <person name="Horton D.L."/>
            <person name="Alikhan N.F."/>
            <person name="Baker D."/>
            <person name="Gharbi K."/>
            <person name="Hall N."/>
            <person name="Watson M."/>
            <person name="Adriaenssens E.M."/>
            <person name="Foster-Nyarko E."/>
            <person name="Jarju S."/>
            <person name="Secka A."/>
            <person name="Antonio M."/>
            <person name="Oren A."/>
            <person name="Chaudhuri R.R."/>
            <person name="La Ragione R."/>
            <person name="Hildebrand F."/>
            <person name="Pallen M.J."/>
        </authorList>
    </citation>
    <scope>NUCLEOTIDE SEQUENCE</scope>
    <source>
        <strain evidence="11">ChiHjej12B11-14209</strain>
    </source>
</reference>
<evidence type="ECO:0000256" key="9">
    <source>
        <dbReference type="SAM" id="Phobius"/>
    </source>
</evidence>
<evidence type="ECO:0000256" key="1">
    <source>
        <dbReference type="ARBA" id="ARBA00004651"/>
    </source>
</evidence>
<dbReference type="GO" id="GO:0008982">
    <property type="term" value="F:protein-N(PI)-phosphohistidine-sugar phosphotransferase activity"/>
    <property type="evidence" value="ECO:0007669"/>
    <property type="project" value="UniProtKB-UniRule"/>
</dbReference>